<name>A0A174DVH8_9CLOT</name>
<feature type="domain" description="Peptidase M28" evidence="2">
    <location>
        <begin position="117"/>
        <end position="318"/>
    </location>
</feature>
<gene>
    <name evidence="3" type="primary">ywaD_1</name>
    <name evidence="3" type="ORF">ERS852471_01298</name>
</gene>
<reference evidence="3 4" key="1">
    <citation type="submission" date="2015-09" db="EMBL/GenBank/DDBJ databases">
        <authorList>
            <consortium name="Pathogen Informatics"/>
        </authorList>
    </citation>
    <scope>NUCLEOTIDE SEQUENCE [LARGE SCALE GENOMIC DNA]</scope>
    <source>
        <strain evidence="3 4">2789STDY5834856</strain>
    </source>
</reference>
<dbReference type="GO" id="GO:0008235">
    <property type="term" value="F:metalloexopeptidase activity"/>
    <property type="evidence" value="ECO:0007669"/>
    <property type="project" value="InterPro"/>
</dbReference>
<dbReference type="Pfam" id="PF04389">
    <property type="entry name" value="Peptidase_M28"/>
    <property type="match status" value="1"/>
</dbReference>
<feature type="signal peptide" evidence="1">
    <location>
        <begin position="1"/>
        <end position="23"/>
    </location>
</feature>
<dbReference type="GO" id="GO:0006508">
    <property type="term" value="P:proteolysis"/>
    <property type="evidence" value="ECO:0007669"/>
    <property type="project" value="InterPro"/>
</dbReference>
<keyword evidence="3" id="KW-0378">Hydrolase</keyword>
<dbReference type="GO" id="GO:0004177">
    <property type="term" value="F:aminopeptidase activity"/>
    <property type="evidence" value="ECO:0007669"/>
    <property type="project" value="UniProtKB-KW"/>
</dbReference>
<accession>A0A174DVH8</accession>
<organism evidence="3 4">
    <name type="scientific">Clostridium disporicum</name>
    <dbReference type="NCBI Taxonomy" id="84024"/>
    <lineage>
        <taxon>Bacteria</taxon>
        <taxon>Bacillati</taxon>
        <taxon>Bacillota</taxon>
        <taxon>Clostridia</taxon>
        <taxon>Eubacteriales</taxon>
        <taxon>Clostridiaceae</taxon>
        <taxon>Clostridium</taxon>
    </lineage>
</organism>
<sequence>MKTLNRLLSILLIFSLVSCGDKAASTRPDATSDTLLEQTSDWSNFQYKIDTDGHVEKIMNDLCSEAYLGRVVGTKENERAQEYIKDYFKNLNISPFDNNYYISNKDGVISLSENTNNVAAVIKGTDSSKAVYITAHLDHVNDANNNPLNGAIDNASGIAVLLETAHKVKELTDKTPLDMDVVFVAFNAEELGLLGSQNFFNKYYKTYSESYNINIDCVAQKNCNTLSMGNDDPNSEELYKAMKEIFDKENVIYDDSLYATKNGVRYGTSDHIVIRQYGAPSLVLGDSTIMDVVHTNKDNLENIDYSDLEKLSDALSKFLMANNGNTFNK</sequence>
<dbReference type="Proteomes" id="UP000095594">
    <property type="component" value="Unassembled WGS sequence"/>
</dbReference>
<feature type="chain" id="PRO_5008020273" evidence="1">
    <location>
        <begin position="24"/>
        <end position="329"/>
    </location>
</feature>
<protein>
    <submittedName>
        <fullName evidence="3">Peptidase M28</fullName>
        <ecNumber evidence="3">3.4.11.6</ecNumber>
    </submittedName>
</protein>
<evidence type="ECO:0000313" key="4">
    <source>
        <dbReference type="Proteomes" id="UP000095594"/>
    </source>
</evidence>
<dbReference type="PANTHER" id="PTHR12147:SF26">
    <property type="entry name" value="PEPTIDASE M28 DOMAIN-CONTAINING PROTEIN"/>
    <property type="match status" value="1"/>
</dbReference>
<dbReference type="RefSeq" id="WP_055264873.1">
    <property type="nucleotide sequence ID" value="NZ_CABIXQ010000007.1"/>
</dbReference>
<dbReference type="SUPFAM" id="SSF53187">
    <property type="entry name" value="Zn-dependent exopeptidases"/>
    <property type="match status" value="1"/>
</dbReference>
<dbReference type="InterPro" id="IPR045175">
    <property type="entry name" value="M28_fam"/>
</dbReference>
<evidence type="ECO:0000259" key="2">
    <source>
        <dbReference type="Pfam" id="PF04389"/>
    </source>
</evidence>
<dbReference type="InterPro" id="IPR007484">
    <property type="entry name" value="Peptidase_M28"/>
</dbReference>
<dbReference type="AlphaFoldDB" id="A0A174DVH8"/>
<dbReference type="OrthoDB" id="233977at2"/>
<dbReference type="EC" id="3.4.11.6" evidence="3"/>
<dbReference type="Gene3D" id="3.40.630.10">
    <property type="entry name" value="Zn peptidases"/>
    <property type="match status" value="1"/>
</dbReference>
<dbReference type="PROSITE" id="PS51257">
    <property type="entry name" value="PROKAR_LIPOPROTEIN"/>
    <property type="match status" value="1"/>
</dbReference>
<keyword evidence="1" id="KW-0732">Signal</keyword>
<evidence type="ECO:0000256" key="1">
    <source>
        <dbReference type="SAM" id="SignalP"/>
    </source>
</evidence>
<keyword evidence="3" id="KW-0645">Protease</keyword>
<dbReference type="EMBL" id="CYZX01000007">
    <property type="protein sequence ID" value="CUO29582.1"/>
    <property type="molecule type" value="Genomic_DNA"/>
</dbReference>
<evidence type="ECO:0000313" key="3">
    <source>
        <dbReference type="EMBL" id="CUO29582.1"/>
    </source>
</evidence>
<keyword evidence="3" id="KW-0031">Aminopeptidase</keyword>
<dbReference type="PANTHER" id="PTHR12147">
    <property type="entry name" value="METALLOPEPTIDASE M28 FAMILY MEMBER"/>
    <property type="match status" value="1"/>
</dbReference>
<proteinExistence type="predicted"/>